<gene>
    <name evidence="9" type="primary">srfAA_1</name>
    <name evidence="9" type="ORF">PAECIP111893_00740</name>
</gene>
<evidence type="ECO:0000256" key="7">
    <source>
        <dbReference type="ARBA" id="ARBA00023268"/>
    </source>
</evidence>
<dbReference type="PANTHER" id="PTHR45527:SF1">
    <property type="entry name" value="FATTY ACID SYNTHASE"/>
    <property type="match status" value="1"/>
</dbReference>
<dbReference type="PROSITE" id="PS50075">
    <property type="entry name" value="CARRIER"/>
    <property type="match status" value="1"/>
</dbReference>
<dbReference type="Gene3D" id="3.30.300.30">
    <property type="match status" value="1"/>
</dbReference>
<dbReference type="InterPro" id="IPR009081">
    <property type="entry name" value="PP-bd_ACP"/>
</dbReference>
<dbReference type="Proteomes" id="UP000838686">
    <property type="component" value="Unassembled WGS sequence"/>
</dbReference>
<sequence>MTYSTVNEAGCSSSLHARFAESVQRWPEAAAVVSGGRQLSYQELDDRANAIAALLQARGAGPDGIVAVMMNRSVEMIAAIMGVLKSGAAYLPIDPALPHERISYMLGNSKALALVTQNELAHVVDEIECTGYVLAVDEVMAAAASSEKVNYPNQPNDLSYIIYTSGTTGRPKGVMIEHRNVLNLMAGLQDIVYKHYSLTPLKIALVAPYYFDASVQQIFAALLFGHCLYIVPEDVRIDGRKLLAFYAEHGIAITDGTPAHLSLLSYAMSAAGQSTAVQHFIIGGEELTGQTIEAFYSCFGEHKPAVTNIYGPTECCVDSLAYQIVPPGPGVETAASIPIGKPLLNQTVYLFDEDRTVIQGEGTGELFISGAGVGRGYLHLPELTEQCFLPDPFDSFESFESLESERKMYKTGDIVRRLSDGNIAFIGRADDQVKIRGFRIELGEVRARLLQHPDVIEAAVVSRRDAGGEPCICAYVVPRSEMEADAASLHAFTAEGLPSYMIPAHFVPLAQLPLTRNGKLDRNALPEPLESGTREIELPSSVAEERLLPLWRGVLGISSLGVLDHFFEWGGHSLKANMLIAGISQQFGVEVSLLDIFDNPTVRQLAACIEASDREAAAAIESAGLRDHYPLSFAQKWMYILSAMDTGGVSWNMPGMIRIEGELDAARFCDAVKQFVRRHDMMRASFKWTGGIPVQVIHHNVELTIPVIDGDEQQLDGLISRFVRPFDTGSAPLLRMELVKLSESLHLLLFDAHHLIFDGASIGIFMNETAQLYEGAVLPEPKLQYQDFAVWQEGAFTADRLAKLELYWMNEFSGELPVLELPTDRPRNGPLSGRGETLHLTIEGETVSKVNRLSVETGSSLYMILLTGLNILLYKYTGQEDIIVGSLSAGRGAAQWADIPGMFVQTLPMRNFPQGNKTASVFLREVKERSLQAVAHEEFPADRLEQLLAPKKRDRSRSLYDVMLTFLNFEDQEMRIPGLAISSSGIDLALSRYDFVIEAKQSAAGIALQLSYSTDLFEKGTIVRMMDDYSAILAELADNRDSSLKEIAWSQIQWESEQEELTDEIDFAF</sequence>
<keyword evidence="10" id="KW-1185">Reference proteome</keyword>
<keyword evidence="6" id="KW-0045">Antibiotic biosynthesis</keyword>
<keyword evidence="4" id="KW-0597">Phosphoprotein</keyword>
<protein>
    <submittedName>
        <fullName evidence="9">Surfactin synthase subunit 1</fullName>
    </submittedName>
</protein>
<dbReference type="SUPFAM" id="SSF47336">
    <property type="entry name" value="ACP-like"/>
    <property type="match status" value="1"/>
</dbReference>
<keyword evidence="7" id="KW-0511">Multifunctional enzyme</keyword>
<dbReference type="Gene3D" id="2.30.38.10">
    <property type="entry name" value="Luciferase, Domain 3"/>
    <property type="match status" value="1"/>
</dbReference>
<dbReference type="Pfam" id="PF00668">
    <property type="entry name" value="Condensation"/>
    <property type="match status" value="1"/>
</dbReference>
<reference evidence="9" key="1">
    <citation type="submission" date="2022-01" db="EMBL/GenBank/DDBJ databases">
        <authorList>
            <person name="Criscuolo A."/>
        </authorList>
    </citation>
    <scope>NUCLEOTIDE SEQUENCE</scope>
    <source>
        <strain evidence="9">CIP111893</strain>
    </source>
</reference>
<evidence type="ECO:0000256" key="2">
    <source>
        <dbReference type="ARBA" id="ARBA00006432"/>
    </source>
</evidence>
<dbReference type="InterPro" id="IPR000873">
    <property type="entry name" value="AMP-dep_synth/lig_dom"/>
</dbReference>
<dbReference type="Gene3D" id="1.10.1200.10">
    <property type="entry name" value="ACP-like"/>
    <property type="match status" value="1"/>
</dbReference>
<evidence type="ECO:0000259" key="8">
    <source>
        <dbReference type="PROSITE" id="PS50075"/>
    </source>
</evidence>
<proteinExistence type="inferred from homology"/>
<dbReference type="InterPro" id="IPR020806">
    <property type="entry name" value="PKS_PP-bd"/>
</dbReference>
<keyword evidence="5" id="KW-0677">Repeat</keyword>
<dbReference type="SUPFAM" id="SSF52777">
    <property type="entry name" value="CoA-dependent acyltransferases"/>
    <property type="match status" value="2"/>
</dbReference>
<dbReference type="InterPro" id="IPR001242">
    <property type="entry name" value="Condensation_dom"/>
</dbReference>
<dbReference type="InterPro" id="IPR020845">
    <property type="entry name" value="AMP-binding_CS"/>
</dbReference>
<evidence type="ECO:0000256" key="6">
    <source>
        <dbReference type="ARBA" id="ARBA00023194"/>
    </source>
</evidence>
<comment type="similarity">
    <text evidence="2">Belongs to the ATP-dependent AMP-binding enzyme family.</text>
</comment>
<dbReference type="Gene3D" id="3.40.50.980">
    <property type="match status" value="2"/>
</dbReference>
<comment type="cofactor">
    <cofactor evidence="1">
        <name>pantetheine 4'-phosphate</name>
        <dbReference type="ChEBI" id="CHEBI:47942"/>
    </cofactor>
</comment>
<dbReference type="Gene3D" id="3.30.559.10">
    <property type="entry name" value="Chloramphenicol acetyltransferase-like domain"/>
    <property type="match status" value="1"/>
</dbReference>
<dbReference type="PANTHER" id="PTHR45527">
    <property type="entry name" value="NONRIBOSOMAL PEPTIDE SYNTHETASE"/>
    <property type="match status" value="1"/>
</dbReference>
<dbReference type="Pfam" id="PF00501">
    <property type="entry name" value="AMP-binding"/>
    <property type="match status" value="1"/>
</dbReference>
<accession>A0ABN8FZY9</accession>
<evidence type="ECO:0000256" key="3">
    <source>
        <dbReference type="ARBA" id="ARBA00022450"/>
    </source>
</evidence>
<comment type="caution">
    <text evidence="9">The sequence shown here is derived from an EMBL/GenBank/DDBJ whole genome shotgun (WGS) entry which is preliminary data.</text>
</comment>
<dbReference type="InterPro" id="IPR025110">
    <property type="entry name" value="AMP-bd_C"/>
</dbReference>
<evidence type="ECO:0000313" key="10">
    <source>
        <dbReference type="Proteomes" id="UP000838686"/>
    </source>
</evidence>
<dbReference type="RefSeq" id="WP_236339032.1">
    <property type="nucleotide sequence ID" value="NZ_CAKMMF010000003.1"/>
</dbReference>
<dbReference type="InterPro" id="IPR020459">
    <property type="entry name" value="AMP-binding"/>
</dbReference>
<organism evidence="9 10">
    <name type="scientific">Paenibacillus plantiphilus</name>
    <dbReference type="NCBI Taxonomy" id="2905650"/>
    <lineage>
        <taxon>Bacteria</taxon>
        <taxon>Bacillati</taxon>
        <taxon>Bacillota</taxon>
        <taxon>Bacilli</taxon>
        <taxon>Bacillales</taxon>
        <taxon>Paenibacillaceae</taxon>
        <taxon>Paenibacillus</taxon>
    </lineage>
</organism>
<evidence type="ECO:0000256" key="4">
    <source>
        <dbReference type="ARBA" id="ARBA00022553"/>
    </source>
</evidence>
<dbReference type="InterPro" id="IPR010071">
    <property type="entry name" value="AA_adenyl_dom"/>
</dbReference>
<name>A0ABN8FZY9_9BACL</name>
<dbReference type="Pfam" id="PF13193">
    <property type="entry name" value="AMP-binding_C"/>
    <property type="match status" value="1"/>
</dbReference>
<dbReference type="Pfam" id="PF00550">
    <property type="entry name" value="PP-binding"/>
    <property type="match status" value="1"/>
</dbReference>
<dbReference type="InterPro" id="IPR036736">
    <property type="entry name" value="ACP-like_sf"/>
</dbReference>
<evidence type="ECO:0000313" key="9">
    <source>
        <dbReference type="EMBL" id="CAH1195678.1"/>
    </source>
</evidence>
<dbReference type="SMART" id="SM00823">
    <property type="entry name" value="PKS_PP"/>
    <property type="match status" value="1"/>
</dbReference>
<dbReference type="Gene3D" id="3.30.559.30">
    <property type="entry name" value="Nonribosomal peptide synthetase, condensation domain"/>
    <property type="match status" value="1"/>
</dbReference>
<dbReference type="PROSITE" id="PS00455">
    <property type="entry name" value="AMP_BINDING"/>
    <property type="match status" value="1"/>
</dbReference>
<dbReference type="NCBIfam" id="TIGR01733">
    <property type="entry name" value="AA-adenyl-dom"/>
    <property type="match status" value="1"/>
</dbReference>
<feature type="domain" description="Carrier" evidence="8">
    <location>
        <begin position="538"/>
        <end position="613"/>
    </location>
</feature>
<dbReference type="PRINTS" id="PR00154">
    <property type="entry name" value="AMPBINDING"/>
</dbReference>
<evidence type="ECO:0000256" key="1">
    <source>
        <dbReference type="ARBA" id="ARBA00001957"/>
    </source>
</evidence>
<dbReference type="CDD" id="cd19531">
    <property type="entry name" value="LCL_NRPS-like"/>
    <property type="match status" value="1"/>
</dbReference>
<dbReference type="InterPro" id="IPR023213">
    <property type="entry name" value="CAT-like_dom_sf"/>
</dbReference>
<keyword evidence="3" id="KW-0596">Phosphopantetheine</keyword>
<dbReference type="InterPro" id="IPR045851">
    <property type="entry name" value="AMP-bd_C_sf"/>
</dbReference>
<evidence type="ECO:0000256" key="5">
    <source>
        <dbReference type="ARBA" id="ARBA00022737"/>
    </source>
</evidence>
<dbReference type="SUPFAM" id="SSF56801">
    <property type="entry name" value="Acetyl-CoA synthetase-like"/>
    <property type="match status" value="1"/>
</dbReference>
<dbReference type="EMBL" id="CAKMMF010000003">
    <property type="protein sequence ID" value="CAH1195678.1"/>
    <property type="molecule type" value="Genomic_DNA"/>
</dbReference>